<proteinExistence type="predicted"/>
<dbReference type="GO" id="GO:0008270">
    <property type="term" value="F:zinc ion binding"/>
    <property type="evidence" value="ECO:0007669"/>
    <property type="project" value="InterPro"/>
</dbReference>
<sequence>MRTLVLNAGYEPLSVITCRRALLLVAAGKASLLAHGGEPVVGPSCVLRRPTVILLHRYVRVPHAEQIPVSRRGVLRRDAHQCAYCGANATTVDHIHPRSRGGQDSWENLVACCLSCNNVKGDRSLSQLGWTLRVKPAPPRGVQWRIRELERPIEEWTPFLGHAA</sequence>
<dbReference type="InterPro" id="IPR052892">
    <property type="entry name" value="NA-targeting_endonuclease"/>
</dbReference>
<dbReference type="Pfam" id="PF01844">
    <property type="entry name" value="HNH"/>
    <property type="match status" value="1"/>
</dbReference>
<keyword evidence="2" id="KW-0255">Endonuclease</keyword>
<gene>
    <name evidence="2" type="ORF">SAMN04487966_106121</name>
</gene>
<dbReference type="CDD" id="cd00085">
    <property type="entry name" value="HNHc"/>
    <property type="match status" value="1"/>
</dbReference>
<dbReference type="PANTHER" id="PTHR33877:SF2">
    <property type="entry name" value="OS07G0170200 PROTEIN"/>
    <property type="match status" value="1"/>
</dbReference>
<accession>A0A1I7MMV5</accession>
<dbReference type="SMART" id="SM00507">
    <property type="entry name" value="HNHc"/>
    <property type="match status" value="1"/>
</dbReference>
<name>A0A1I7MMV5_9MICC</name>
<feature type="domain" description="HNH nuclease" evidence="1">
    <location>
        <begin position="69"/>
        <end position="118"/>
    </location>
</feature>
<organism evidence="2 3">
    <name type="scientific">Micrococcus terreus</name>
    <dbReference type="NCBI Taxonomy" id="574650"/>
    <lineage>
        <taxon>Bacteria</taxon>
        <taxon>Bacillati</taxon>
        <taxon>Actinomycetota</taxon>
        <taxon>Actinomycetes</taxon>
        <taxon>Micrococcales</taxon>
        <taxon>Micrococcaceae</taxon>
        <taxon>Micrococcus</taxon>
    </lineage>
</organism>
<dbReference type="PANTHER" id="PTHR33877">
    <property type="entry name" value="SLL1193 PROTEIN"/>
    <property type="match status" value="1"/>
</dbReference>
<evidence type="ECO:0000313" key="2">
    <source>
        <dbReference type="EMBL" id="SFV23242.1"/>
    </source>
</evidence>
<reference evidence="2 3" key="1">
    <citation type="submission" date="2016-10" db="EMBL/GenBank/DDBJ databases">
        <authorList>
            <person name="de Groot N.N."/>
        </authorList>
    </citation>
    <scope>NUCLEOTIDE SEQUENCE [LARGE SCALE GENOMIC DNA]</scope>
    <source>
        <strain evidence="2 3">CGMCC 1.7054</strain>
    </source>
</reference>
<dbReference type="InterPro" id="IPR003615">
    <property type="entry name" value="HNH_nuc"/>
</dbReference>
<dbReference type="InterPro" id="IPR002711">
    <property type="entry name" value="HNH"/>
</dbReference>
<dbReference type="STRING" id="574650.SAMN04487966_106121"/>
<dbReference type="AlphaFoldDB" id="A0A1I7MMV5"/>
<dbReference type="Proteomes" id="UP000198881">
    <property type="component" value="Unassembled WGS sequence"/>
</dbReference>
<keyword evidence="3" id="KW-1185">Reference proteome</keyword>
<evidence type="ECO:0000259" key="1">
    <source>
        <dbReference type="SMART" id="SM00507"/>
    </source>
</evidence>
<dbReference type="GO" id="GO:0004519">
    <property type="term" value="F:endonuclease activity"/>
    <property type="evidence" value="ECO:0007669"/>
    <property type="project" value="UniProtKB-KW"/>
</dbReference>
<dbReference type="EMBL" id="FPCG01000006">
    <property type="protein sequence ID" value="SFV23242.1"/>
    <property type="molecule type" value="Genomic_DNA"/>
</dbReference>
<dbReference type="RefSeq" id="WP_091697365.1">
    <property type="nucleotide sequence ID" value="NZ_CBDRLN010000013.1"/>
</dbReference>
<evidence type="ECO:0000313" key="3">
    <source>
        <dbReference type="Proteomes" id="UP000198881"/>
    </source>
</evidence>
<dbReference type="OrthoDB" id="9802901at2"/>
<protein>
    <submittedName>
        <fullName evidence="2">5-methylcytosine-specific restriction endonuclease McrA</fullName>
    </submittedName>
</protein>
<dbReference type="GO" id="GO:0003676">
    <property type="term" value="F:nucleic acid binding"/>
    <property type="evidence" value="ECO:0007669"/>
    <property type="project" value="InterPro"/>
</dbReference>
<keyword evidence="2" id="KW-0540">Nuclease</keyword>
<dbReference type="Gene3D" id="1.10.30.50">
    <property type="match status" value="1"/>
</dbReference>
<keyword evidence="2" id="KW-0378">Hydrolase</keyword>